<name>A0AAF0EJN1_9BASI</name>
<dbReference type="PANTHER" id="PTHR47551:SF1">
    <property type="entry name" value="TUBULIN--TYROSINE LIGASE PBY1-RELATED"/>
    <property type="match status" value="1"/>
</dbReference>
<dbReference type="PANTHER" id="PTHR47551">
    <property type="entry name" value="TUBULIN--TYROSINE LIGASE PBY1-RELATED"/>
    <property type="match status" value="1"/>
</dbReference>
<organism evidence="1 2">
    <name type="scientific">Malassezia nana</name>
    <dbReference type="NCBI Taxonomy" id="180528"/>
    <lineage>
        <taxon>Eukaryota</taxon>
        <taxon>Fungi</taxon>
        <taxon>Dikarya</taxon>
        <taxon>Basidiomycota</taxon>
        <taxon>Ustilaginomycotina</taxon>
        <taxon>Malasseziomycetes</taxon>
        <taxon>Malasseziales</taxon>
        <taxon>Malasseziaceae</taxon>
        <taxon>Malassezia</taxon>
    </lineage>
</organism>
<keyword evidence="1" id="KW-0436">Ligase</keyword>
<protein>
    <submittedName>
        <fullName evidence="1">Tubulin--tyrosine ligase pby1</fullName>
    </submittedName>
</protein>
<dbReference type="InterPro" id="IPR004344">
    <property type="entry name" value="TTL/TTLL_fam"/>
</dbReference>
<dbReference type="Proteomes" id="UP001213623">
    <property type="component" value="Chromosome 1"/>
</dbReference>
<dbReference type="GO" id="GO:0000932">
    <property type="term" value="C:P-body"/>
    <property type="evidence" value="ECO:0007669"/>
    <property type="project" value="TreeGrafter"/>
</dbReference>
<dbReference type="AlphaFoldDB" id="A0AAF0EJN1"/>
<evidence type="ECO:0000313" key="2">
    <source>
        <dbReference type="Proteomes" id="UP001213623"/>
    </source>
</evidence>
<dbReference type="InterPro" id="IPR027746">
    <property type="entry name" value="TTL"/>
</dbReference>
<dbReference type="Gene3D" id="3.30.470.20">
    <property type="entry name" value="ATP-grasp fold, B domain"/>
    <property type="match status" value="1"/>
</dbReference>
<evidence type="ECO:0000313" key="1">
    <source>
        <dbReference type="EMBL" id="WFD25578.1"/>
    </source>
</evidence>
<dbReference type="SUPFAM" id="SSF56059">
    <property type="entry name" value="Glutathione synthetase ATP-binding domain-like"/>
    <property type="match status" value="1"/>
</dbReference>
<gene>
    <name evidence="1" type="primary">PBY1</name>
    <name evidence="1" type="ORF">MNAN1_000538</name>
</gene>
<sequence length="431" mass="48910">MPRAWVCFPGAPYTHNAALKAAKRVLGSDWDIEDAQSHPPINSDSTPKHVDAYIADYDLLPFEVLLGSSSISSSYMIRKALIRKHYLANAIHSFHVKHPDFVPKVPKTWMLDIQFADELDEMLADDLFDLRDELERNETTNKKTWFILKPGMADQAHGIRLFSSVPELVRIFEEMEEPEDEEEDADAQAEHGMASQLRFFVIQEYMARPLLVCPSDPEAPPRKFHLRVYVICVGGLQVYLHDDMLALFSSYAYTEPTGHVTDLRGHLSNTCYGKRHSSNTATEEGNVFTWRDLLGKRACLPGKDSIPLTEAHIHCIHQSAVRTIGEVFQAVAQEGSVHWQMWPNAFEIFGVDLLVDCEEGGDVRDPSSLRTWLLEINAQPDFQQSGPELKEIVEHVFERALELGVLHQGPWPVGQSVRRCTCCYAQDRIRT</sequence>
<accession>A0AAF0EJN1</accession>
<proteinExistence type="predicted"/>
<keyword evidence="2" id="KW-1185">Reference proteome</keyword>
<dbReference type="GO" id="GO:0016874">
    <property type="term" value="F:ligase activity"/>
    <property type="evidence" value="ECO:0007669"/>
    <property type="project" value="UniProtKB-KW"/>
</dbReference>
<reference evidence="1" key="1">
    <citation type="submission" date="2023-03" db="EMBL/GenBank/DDBJ databases">
        <title>Mating type loci evolution in Malassezia.</title>
        <authorList>
            <person name="Coelho M.A."/>
        </authorList>
    </citation>
    <scope>NUCLEOTIDE SEQUENCE</scope>
    <source>
        <strain evidence="1">CBS 9557</strain>
    </source>
</reference>
<dbReference type="Pfam" id="PF03133">
    <property type="entry name" value="TTL"/>
    <property type="match status" value="1"/>
</dbReference>
<dbReference type="PROSITE" id="PS51221">
    <property type="entry name" value="TTL"/>
    <property type="match status" value="1"/>
</dbReference>
<dbReference type="EMBL" id="CP119892">
    <property type="protein sequence ID" value="WFD25578.1"/>
    <property type="molecule type" value="Genomic_DNA"/>
</dbReference>